<evidence type="ECO:0000313" key="2">
    <source>
        <dbReference type="EMBL" id="PHH62682.1"/>
    </source>
</evidence>
<evidence type="ECO:0000313" key="3">
    <source>
        <dbReference type="Proteomes" id="UP000226192"/>
    </source>
</evidence>
<sequence length="144" mass="15357">MSLLRQLPLGPLALRRHLHASASIYAKPTSHQDATAEDDATDEQNTNSIVTPTIDPAAASASGLGSKGRTGGGPALDSTAPGAPPPPKVFNSQVSGLDSERKLTPEQKREVEEHNREFAKNHDVGEEVPIQKVDRKFWKSGSQG</sequence>
<proteinExistence type="predicted"/>
<dbReference type="STRING" id="1399860.A0A2C5Y619"/>
<keyword evidence="3" id="KW-1185">Reference proteome</keyword>
<gene>
    <name evidence="2" type="ORF">CDD81_6828</name>
</gene>
<evidence type="ECO:0000256" key="1">
    <source>
        <dbReference type="SAM" id="MobiDB-lite"/>
    </source>
</evidence>
<organism evidence="2 3">
    <name type="scientific">Ophiocordyceps australis</name>
    <dbReference type="NCBI Taxonomy" id="1399860"/>
    <lineage>
        <taxon>Eukaryota</taxon>
        <taxon>Fungi</taxon>
        <taxon>Dikarya</taxon>
        <taxon>Ascomycota</taxon>
        <taxon>Pezizomycotina</taxon>
        <taxon>Sordariomycetes</taxon>
        <taxon>Hypocreomycetidae</taxon>
        <taxon>Hypocreales</taxon>
        <taxon>Ophiocordycipitaceae</taxon>
        <taxon>Ophiocordyceps</taxon>
    </lineage>
</organism>
<accession>A0A2C5Y619</accession>
<feature type="compositionally biased region" description="Basic and acidic residues" evidence="1">
    <location>
        <begin position="98"/>
        <end position="125"/>
    </location>
</feature>
<name>A0A2C5Y619_9HYPO</name>
<dbReference type="AlphaFoldDB" id="A0A2C5Y619"/>
<dbReference type="OrthoDB" id="5334244at2759"/>
<dbReference type="Proteomes" id="UP000226192">
    <property type="component" value="Unassembled WGS sequence"/>
</dbReference>
<feature type="compositionally biased region" description="Gly residues" evidence="1">
    <location>
        <begin position="65"/>
        <end position="74"/>
    </location>
</feature>
<dbReference type="EMBL" id="NJET01000066">
    <property type="protein sequence ID" value="PHH62682.1"/>
    <property type="molecule type" value="Genomic_DNA"/>
</dbReference>
<comment type="caution">
    <text evidence="2">The sequence shown here is derived from an EMBL/GenBank/DDBJ whole genome shotgun (WGS) entry which is preliminary data.</text>
</comment>
<feature type="region of interest" description="Disordered" evidence="1">
    <location>
        <begin position="25"/>
        <end position="126"/>
    </location>
</feature>
<protein>
    <submittedName>
        <fullName evidence="2">Uncharacterized protein</fullName>
    </submittedName>
</protein>
<reference evidence="2 3" key="1">
    <citation type="submission" date="2017-06" db="EMBL/GenBank/DDBJ databases">
        <title>Ant-infecting Ophiocordyceps genomes reveal a high diversity of potential behavioral manipulation genes and a possible major role for enterotoxins.</title>
        <authorList>
            <person name="De Bekker C."/>
            <person name="Evans H.C."/>
            <person name="Brachmann A."/>
            <person name="Hughes D.P."/>
        </authorList>
    </citation>
    <scope>NUCLEOTIDE SEQUENCE [LARGE SCALE GENOMIC DNA]</scope>
    <source>
        <strain evidence="2 3">Map64</strain>
    </source>
</reference>